<organism evidence="2 3">
    <name type="scientific">Wuchereria bancrofti</name>
    <dbReference type="NCBI Taxonomy" id="6293"/>
    <lineage>
        <taxon>Eukaryota</taxon>
        <taxon>Metazoa</taxon>
        <taxon>Ecdysozoa</taxon>
        <taxon>Nematoda</taxon>
        <taxon>Chromadorea</taxon>
        <taxon>Rhabditida</taxon>
        <taxon>Spirurina</taxon>
        <taxon>Spiruromorpha</taxon>
        <taxon>Filarioidea</taxon>
        <taxon>Onchocercidae</taxon>
        <taxon>Wuchereria</taxon>
    </lineage>
</organism>
<evidence type="ECO:0000313" key="2">
    <source>
        <dbReference type="EMBL" id="VDM15952.1"/>
    </source>
</evidence>
<gene>
    <name evidence="2" type="ORF">WBA_LOCUS9191</name>
</gene>
<proteinExistence type="predicted"/>
<feature type="region of interest" description="Disordered" evidence="1">
    <location>
        <begin position="114"/>
        <end position="173"/>
    </location>
</feature>
<dbReference type="OMA" id="TTEYLLY"/>
<evidence type="ECO:0000313" key="3">
    <source>
        <dbReference type="Proteomes" id="UP000270924"/>
    </source>
</evidence>
<dbReference type="Proteomes" id="UP000270924">
    <property type="component" value="Unassembled WGS sequence"/>
</dbReference>
<dbReference type="InParanoid" id="A0A3P7G037"/>
<keyword evidence="3" id="KW-1185">Reference proteome</keyword>
<reference evidence="2 3" key="1">
    <citation type="submission" date="2018-11" db="EMBL/GenBank/DDBJ databases">
        <authorList>
            <consortium name="Pathogen Informatics"/>
        </authorList>
    </citation>
    <scope>NUCLEOTIDE SEQUENCE [LARGE SCALE GENOMIC DNA]</scope>
</reference>
<name>A0A3P7G037_WUCBA</name>
<protein>
    <submittedName>
        <fullName evidence="2">Uncharacterized protein</fullName>
    </submittedName>
</protein>
<dbReference type="EMBL" id="UYWW01008678">
    <property type="protein sequence ID" value="VDM15952.1"/>
    <property type="molecule type" value="Genomic_DNA"/>
</dbReference>
<dbReference type="OrthoDB" id="6235964at2759"/>
<sequence length="260" mass="28813">MEVKKQQQKESNGSIVQPVKVAIPQISPIDSNRVSFVEMRKNNIRQCQEQEPSSLLNLNRDLRTPITSRLSTGTNNDGNSSSHQNSIIFDQCDDIITGTIKRAPCDIMLNNRQSTMTDHRSSSDGIASPSGRSGGTAESDSDEEQFPPLPPTVAATISHGDDSHNNVNRNEGDNTVIKSTTKITFPQQQQQQQQQPSTSHMIATRYGNGISSTYSNGNYVTNVKSNVMVPIPPAKPQFVMQNERNSNQIITTEYLLYQYL</sequence>
<accession>A0A3P7G037</accession>
<evidence type="ECO:0000256" key="1">
    <source>
        <dbReference type="SAM" id="MobiDB-lite"/>
    </source>
</evidence>
<dbReference type="AlphaFoldDB" id="A0A3P7G037"/>